<proteinExistence type="predicted"/>
<keyword evidence="1" id="KW-0732">Signal</keyword>
<sequence>MKWKRIVLLAFATSLFFPITGNFTAQANSGYQVVKTKYYTSSTPFHAKNPKQNAYLWNVKHTRKLHNLKNYPNSFWTRAKTVILRKHNKSAVYYYVAGVTPKGTSNLYGYVWRGYLKPGYNPNYKVWNGLDINYFLNDKDYQRYINQSPSQSLSRKVLKLFPGTRLSLKLSQLTAYGSTLSDFQKQFTDVIINKNANYAFYNPRGKVTSANEKLSAIKSAFNAAGYDSQKRSALNGYQIGIYYESNRQKGGVLSYDDGYYAGVTVAKPLN</sequence>
<reference evidence="3" key="1">
    <citation type="journal article" date="2013" name="Genome Announc.">
        <title>Draft Genome Sequence of D-Branched-Chain Amino Acid Producer Lactobacillus otakiensis JCM 15040T, Isolated from a Traditional Japanese Pickle.</title>
        <authorList>
            <person name="Doi K."/>
            <person name="Mori K."/>
            <person name="Mutaguchi Y."/>
            <person name="Tashiro K."/>
            <person name="Fujino Y."/>
            <person name="Ohmori T."/>
            <person name="Kuhara S."/>
            <person name="Ohshima T."/>
        </authorList>
    </citation>
    <scope>NUCLEOTIDE SEQUENCE [LARGE SCALE GENOMIC DNA]</scope>
    <source>
        <strain evidence="3">JCM 15040</strain>
    </source>
</reference>
<gene>
    <name evidence="2" type="ORF">LOT_2303</name>
</gene>
<dbReference type="eggNOG" id="ENOG50309N9">
    <property type="taxonomic scope" value="Bacteria"/>
</dbReference>
<evidence type="ECO:0000256" key="1">
    <source>
        <dbReference type="SAM" id="SignalP"/>
    </source>
</evidence>
<protein>
    <recommendedName>
        <fullName evidence="4">D-alanyl-D-alanine carboxypeptidase</fullName>
    </recommendedName>
</protein>
<dbReference type="OrthoDB" id="2308540at2"/>
<dbReference type="GeneID" id="301048860"/>
<dbReference type="Proteomes" id="UP000016361">
    <property type="component" value="Unassembled WGS sequence"/>
</dbReference>
<organism evidence="2 3">
    <name type="scientific">Lentilactobacillus otakiensis DSM 19908 = JCM 15040</name>
    <dbReference type="NCBI Taxonomy" id="1423780"/>
    <lineage>
        <taxon>Bacteria</taxon>
        <taxon>Bacillati</taxon>
        <taxon>Bacillota</taxon>
        <taxon>Bacilli</taxon>
        <taxon>Lactobacillales</taxon>
        <taxon>Lactobacillaceae</taxon>
        <taxon>Lentilactobacillus</taxon>
    </lineage>
</organism>
<dbReference type="RefSeq" id="WP_020282186.1">
    <property type="nucleotide sequence ID" value="NZ_AZED01000016.1"/>
</dbReference>
<evidence type="ECO:0008006" key="4">
    <source>
        <dbReference type="Google" id="ProtNLM"/>
    </source>
</evidence>
<dbReference type="EMBL" id="BASH01000016">
    <property type="protein sequence ID" value="GAD17765.1"/>
    <property type="molecule type" value="Genomic_DNA"/>
</dbReference>
<dbReference type="AlphaFoldDB" id="S4PR40"/>
<feature type="signal peptide" evidence="1">
    <location>
        <begin position="1"/>
        <end position="27"/>
    </location>
</feature>
<dbReference type="STRING" id="1423780.FD05_GL001628"/>
<name>S4PR40_9LACO</name>
<comment type="caution">
    <text evidence="2">The sequence shown here is derived from an EMBL/GenBank/DDBJ whole genome shotgun (WGS) entry which is preliminary data.</text>
</comment>
<dbReference type="PATRIC" id="fig|1423780.4.peg.1639"/>
<accession>S4PR40</accession>
<evidence type="ECO:0000313" key="2">
    <source>
        <dbReference type="EMBL" id="GAD17765.1"/>
    </source>
</evidence>
<evidence type="ECO:0000313" key="3">
    <source>
        <dbReference type="Proteomes" id="UP000016361"/>
    </source>
</evidence>
<keyword evidence="3" id="KW-1185">Reference proteome</keyword>
<feature type="chain" id="PRO_5009975416" description="D-alanyl-D-alanine carboxypeptidase" evidence="1">
    <location>
        <begin position="28"/>
        <end position="270"/>
    </location>
</feature>